<sequence length="246" mass="26410">MLVLITRPFEEALRSAAKLEGAGYSALLSPVLTMRATGASWPEGVVDGVIATSAQAFDLLVLRPEWPLPEALRLMPLWLVGDRTGDAAHRKGFDGPVRLAPHAKLLAQEITAALSPPARLIYLAGQDRKPDLEKKLSKAGLTVEAQEIYAAEAVDQLSDIALESLRRNDVGAAMHYSRRSAEIFLGLMRKAELDPATFVHICMSEDVAVPLKDAGCATQVAATSNEEGMLDALKAIAAARESSRES</sequence>
<reference evidence="2 3" key="2">
    <citation type="journal article" date="2010" name="J. Bacteriol.">
        <title>Complete genome sequence of Beijerinckia indica subsp. indica.</title>
        <authorList>
            <person name="Tamas I."/>
            <person name="Dedysh S.N."/>
            <person name="Liesack W."/>
            <person name="Stott M.B."/>
            <person name="Alam M."/>
            <person name="Murrell J.C."/>
            <person name="Dunfield P.F."/>
        </authorList>
    </citation>
    <scope>NUCLEOTIDE SEQUENCE [LARGE SCALE GENOMIC DNA]</scope>
    <source>
        <strain evidence="3">ATCC 9039 / DSM 1715 / NCIMB 8712</strain>
    </source>
</reference>
<feature type="domain" description="Tetrapyrrole biosynthesis uroporphyrinogen III synthase" evidence="1">
    <location>
        <begin position="16"/>
        <end position="230"/>
    </location>
</feature>
<dbReference type="Pfam" id="PF02602">
    <property type="entry name" value="HEM4"/>
    <property type="match status" value="1"/>
</dbReference>
<dbReference type="eggNOG" id="COG1587">
    <property type="taxonomic scope" value="Bacteria"/>
</dbReference>
<dbReference type="STRING" id="395963.Bind_0008"/>
<dbReference type="AlphaFoldDB" id="B2IAW7"/>
<reference evidence="3" key="1">
    <citation type="submission" date="2008-03" db="EMBL/GenBank/DDBJ databases">
        <title>Complete sequence of chromosome of Beijerinckia indica subsp. indica ATCC 9039.</title>
        <authorList>
            <consortium name="US DOE Joint Genome Institute"/>
            <person name="Copeland A."/>
            <person name="Lucas S."/>
            <person name="Lapidus A."/>
            <person name="Glavina del Rio T."/>
            <person name="Dalin E."/>
            <person name="Tice H."/>
            <person name="Bruce D."/>
            <person name="Goodwin L."/>
            <person name="Pitluck S."/>
            <person name="LaButti K."/>
            <person name="Schmutz J."/>
            <person name="Larimer F."/>
            <person name="Land M."/>
            <person name="Hauser L."/>
            <person name="Kyrpides N."/>
            <person name="Mikhailova N."/>
            <person name="Dunfield P.F."/>
            <person name="Dedysh S.N."/>
            <person name="Liesack W."/>
            <person name="Saw J.H."/>
            <person name="Alam M."/>
            <person name="Chen Y."/>
            <person name="Murrell J.C."/>
            <person name="Richardson P."/>
        </authorList>
    </citation>
    <scope>NUCLEOTIDE SEQUENCE [LARGE SCALE GENOMIC DNA]</scope>
    <source>
        <strain evidence="3">ATCC 9039 / DSM 1715 / NCIMB 8712</strain>
    </source>
</reference>
<dbReference type="KEGG" id="bid:Bind_0008"/>
<dbReference type="OrthoDB" id="7163809at2"/>
<dbReference type="RefSeq" id="WP_012383025.1">
    <property type="nucleotide sequence ID" value="NC_010581.1"/>
</dbReference>
<dbReference type="CDD" id="cd06578">
    <property type="entry name" value="HemD"/>
    <property type="match status" value="1"/>
</dbReference>
<dbReference type="GO" id="GO:0004852">
    <property type="term" value="F:uroporphyrinogen-III synthase activity"/>
    <property type="evidence" value="ECO:0007669"/>
    <property type="project" value="InterPro"/>
</dbReference>
<evidence type="ECO:0000259" key="1">
    <source>
        <dbReference type="Pfam" id="PF02602"/>
    </source>
</evidence>
<dbReference type="GO" id="GO:0033014">
    <property type="term" value="P:tetrapyrrole biosynthetic process"/>
    <property type="evidence" value="ECO:0007669"/>
    <property type="project" value="InterPro"/>
</dbReference>
<evidence type="ECO:0000313" key="3">
    <source>
        <dbReference type="Proteomes" id="UP000001695"/>
    </source>
</evidence>
<dbReference type="Proteomes" id="UP000001695">
    <property type="component" value="Chromosome"/>
</dbReference>
<dbReference type="EMBL" id="CP001016">
    <property type="protein sequence ID" value="ACB93667.1"/>
    <property type="molecule type" value="Genomic_DNA"/>
</dbReference>
<dbReference type="HOGENOM" id="CLU_011276_10_1_5"/>
<name>B2IAW7_BEII9</name>
<gene>
    <name evidence="2" type="ordered locus">Bind_0008</name>
</gene>
<dbReference type="InterPro" id="IPR003754">
    <property type="entry name" value="4pyrrol_synth_uPrphyn_synth"/>
</dbReference>
<proteinExistence type="predicted"/>
<dbReference type="SUPFAM" id="SSF69618">
    <property type="entry name" value="HemD-like"/>
    <property type="match status" value="1"/>
</dbReference>
<accession>B2IAW7</accession>
<evidence type="ECO:0000313" key="2">
    <source>
        <dbReference type="EMBL" id="ACB93667.1"/>
    </source>
</evidence>
<organism evidence="2 3">
    <name type="scientific">Beijerinckia indica subsp. indica (strain ATCC 9039 / DSM 1715 / NCIMB 8712)</name>
    <dbReference type="NCBI Taxonomy" id="395963"/>
    <lineage>
        <taxon>Bacteria</taxon>
        <taxon>Pseudomonadati</taxon>
        <taxon>Pseudomonadota</taxon>
        <taxon>Alphaproteobacteria</taxon>
        <taxon>Hyphomicrobiales</taxon>
        <taxon>Beijerinckiaceae</taxon>
        <taxon>Beijerinckia</taxon>
    </lineage>
</organism>
<dbReference type="Gene3D" id="3.40.50.10090">
    <property type="match status" value="2"/>
</dbReference>
<dbReference type="InterPro" id="IPR036108">
    <property type="entry name" value="4pyrrol_syn_uPrphyn_synt_sf"/>
</dbReference>
<protein>
    <submittedName>
        <fullName evidence="2">Uroporphyrinogen III synthase HEM4</fullName>
    </submittedName>
</protein>
<keyword evidence="3" id="KW-1185">Reference proteome</keyword>